<dbReference type="Gene3D" id="3.40.50.12780">
    <property type="entry name" value="N-terminal domain of ligase-like"/>
    <property type="match status" value="1"/>
</dbReference>
<dbReference type="Proteomes" id="UP000193380">
    <property type="component" value="Unassembled WGS sequence"/>
</dbReference>
<dbReference type="InterPro" id="IPR022272">
    <property type="entry name" value="Lipocalin_CS"/>
</dbReference>
<dbReference type="STRING" id="8022.A0A060XKK5"/>
<dbReference type="AlphaFoldDB" id="A0A060XKK5"/>
<dbReference type="EMBL" id="FR905554">
    <property type="protein sequence ID" value="CDQ80133.1"/>
    <property type="molecule type" value="Genomic_DNA"/>
</dbReference>
<dbReference type="PANTHER" id="PTHR43107">
    <property type="entry name" value="LONG-CHAIN FATTY ACID TRANSPORT PROTEIN"/>
    <property type="match status" value="1"/>
</dbReference>
<dbReference type="SUPFAM" id="SSF56801">
    <property type="entry name" value="Acetyl-CoA synthetase-like"/>
    <property type="match status" value="1"/>
</dbReference>
<dbReference type="GO" id="GO:0090434">
    <property type="term" value="F:oleoyl-CoA ligase activity"/>
    <property type="evidence" value="ECO:0007669"/>
    <property type="project" value="TreeGrafter"/>
</dbReference>
<organism evidence="8 9">
    <name type="scientific">Oncorhynchus mykiss</name>
    <name type="common">Rainbow trout</name>
    <name type="synonym">Salmo gairdneri</name>
    <dbReference type="NCBI Taxonomy" id="8022"/>
    <lineage>
        <taxon>Eukaryota</taxon>
        <taxon>Metazoa</taxon>
        <taxon>Chordata</taxon>
        <taxon>Craniata</taxon>
        <taxon>Vertebrata</taxon>
        <taxon>Euteleostomi</taxon>
        <taxon>Actinopterygii</taxon>
        <taxon>Neopterygii</taxon>
        <taxon>Teleostei</taxon>
        <taxon>Protacanthopterygii</taxon>
        <taxon>Salmoniformes</taxon>
        <taxon>Salmonidae</taxon>
        <taxon>Salmoninae</taxon>
        <taxon>Oncorhynchus</taxon>
    </lineage>
</organism>
<reference evidence="8" key="2">
    <citation type="submission" date="2014-03" db="EMBL/GenBank/DDBJ databases">
        <authorList>
            <person name="Genoscope - CEA"/>
        </authorList>
    </citation>
    <scope>NUCLEOTIDE SEQUENCE</scope>
</reference>
<sequence length="268" mass="30077">MMRLACCTVLLFLLRLLVGLPWFQVLPSILIFYLGSGGWKFVLIFAKTIRRDLHAAGVLLKVKSNVNRHLKERNTLPKIFAETVRRHGDKTALIFEGTGEKWSFRQLDEYSNRVANLLLQRGFVEGDVVALFMENRSQYVGLWLGMAKIGVEAALINFNLRLEALVHCVTISNAKAVVFGSELTEAVCEVHSSMGKTVQMLCSGDWDPKRVPAGTECLEPLLDAAPTHLPIRPDRCFTGQSINLSNHTQSVYKEPNLDLVSIFLSKMF</sequence>
<protein>
    <recommendedName>
        <fullName evidence="4">Long-chain-fatty-acid--CoA ligase</fullName>
    </recommendedName>
</protein>
<feature type="domain" description="AMP-dependent synthetase/ligase" evidence="7">
    <location>
        <begin position="80"/>
        <end position="202"/>
    </location>
</feature>
<evidence type="ECO:0000256" key="2">
    <source>
        <dbReference type="ARBA" id="ARBA00022598"/>
    </source>
</evidence>
<evidence type="ECO:0000256" key="3">
    <source>
        <dbReference type="ARBA" id="ARBA00036527"/>
    </source>
</evidence>
<evidence type="ECO:0000259" key="7">
    <source>
        <dbReference type="Pfam" id="PF00501"/>
    </source>
</evidence>
<evidence type="ECO:0000256" key="1">
    <source>
        <dbReference type="ARBA" id="ARBA00006432"/>
    </source>
</evidence>
<evidence type="ECO:0000313" key="8">
    <source>
        <dbReference type="EMBL" id="CDQ80133.1"/>
    </source>
</evidence>
<dbReference type="InterPro" id="IPR000873">
    <property type="entry name" value="AMP-dep_synth/lig_dom"/>
</dbReference>
<dbReference type="GO" id="GO:0001579">
    <property type="term" value="P:medium-chain fatty acid transport"/>
    <property type="evidence" value="ECO:0007669"/>
    <property type="project" value="TreeGrafter"/>
</dbReference>
<dbReference type="PROSITE" id="PS00213">
    <property type="entry name" value="LIPOCALIN"/>
    <property type="match status" value="1"/>
</dbReference>
<comment type="similarity">
    <text evidence="1">Belongs to the ATP-dependent AMP-binding enzyme family.</text>
</comment>
<dbReference type="GO" id="GO:0005324">
    <property type="term" value="F:long-chain fatty acid transmembrane transporter activity"/>
    <property type="evidence" value="ECO:0007669"/>
    <property type="project" value="TreeGrafter"/>
</dbReference>
<dbReference type="GO" id="GO:0044539">
    <property type="term" value="P:long-chain fatty acid import into cell"/>
    <property type="evidence" value="ECO:0007669"/>
    <property type="project" value="TreeGrafter"/>
</dbReference>
<comment type="catalytic activity">
    <reaction evidence="5">
        <text>tetracosanoate + ATP + CoA = tetracosanoyl-CoA + AMP + diphosphate</text>
        <dbReference type="Rhea" id="RHEA:33639"/>
        <dbReference type="ChEBI" id="CHEBI:30616"/>
        <dbReference type="ChEBI" id="CHEBI:31014"/>
        <dbReference type="ChEBI" id="CHEBI:33019"/>
        <dbReference type="ChEBI" id="CHEBI:57287"/>
        <dbReference type="ChEBI" id="CHEBI:65052"/>
        <dbReference type="ChEBI" id="CHEBI:456215"/>
    </reaction>
    <physiologicalReaction direction="left-to-right" evidence="5">
        <dbReference type="Rhea" id="RHEA:33640"/>
    </physiologicalReaction>
</comment>
<evidence type="ECO:0000256" key="5">
    <source>
        <dbReference type="ARBA" id="ARBA00048666"/>
    </source>
</evidence>
<keyword evidence="6" id="KW-0732">Signal</keyword>
<keyword evidence="2" id="KW-0436">Ligase</keyword>
<evidence type="ECO:0000256" key="4">
    <source>
        <dbReference type="ARBA" id="ARBA00041297"/>
    </source>
</evidence>
<dbReference type="InterPro" id="IPR042099">
    <property type="entry name" value="ANL_N_sf"/>
</dbReference>
<dbReference type="PaxDb" id="8022-A0A060XKK5"/>
<dbReference type="GO" id="GO:0005789">
    <property type="term" value="C:endoplasmic reticulum membrane"/>
    <property type="evidence" value="ECO:0007669"/>
    <property type="project" value="TreeGrafter"/>
</dbReference>
<evidence type="ECO:0000256" key="6">
    <source>
        <dbReference type="SAM" id="SignalP"/>
    </source>
</evidence>
<evidence type="ECO:0000313" key="9">
    <source>
        <dbReference type="Proteomes" id="UP000193380"/>
    </source>
</evidence>
<feature type="chain" id="PRO_5001591172" description="Long-chain-fatty-acid--CoA ligase" evidence="6">
    <location>
        <begin position="20"/>
        <end position="268"/>
    </location>
</feature>
<gene>
    <name evidence="8" type="ORF">GSONMT00047630001</name>
</gene>
<dbReference type="GO" id="GO:0005886">
    <property type="term" value="C:plasma membrane"/>
    <property type="evidence" value="ECO:0007669"/>
    <property type="project" value="TreeGrafter"/>
</dbReference>
<feature type="signal peptide" evidence="6">
    <location>
        <begin position="1"/>
        <end position="19"/>
    </location>
</feature>
<reference evidence="8" key="1">
    <citation type="journal article" date="2014" name="Nat. Commun.">
        <title>The rainbow trout genome provides novel insights into evolution after whole-genome duplication in vertebrates.</title>
        <authorList>
            <person name="Berthelot C."/>
            <person name="Brunet F."/>
            <person name="Chalopin D."/>
            <person name="Juanchich A."/>
            <person name="Bernard M."/>
            <person name="Noel B."/>
            <person name="Bento P."/>
            <person name="Da Silva C."/>
            <person name="Labadie K."/>
            <person name="Alberti A."/>
            <person name="Aury J.M."/>
            <person name="Louis A."/>
            <person name="Dehais P."/>
            <person name="Bardou P."/>
            <person name="Montfort J."/>
            <person name="Klopp C."/>
            <person name="Cabau C."/>
            <person name="Gaspin C."/>
            <person name="Thorgaard G.H."/>
            <person name="Boussaha M."/>
            <person name="Quillet E."/>
            <person name="Guyomard R."/>
            <person name="Galiana D."/>
            <person name="Bobe J."/>
            <person name="Volff J.N."/>
            <person name="Genet C."/>
            <person name="Wincker P."/>
            <person name="Jaillon O."/>
            <person name="Roest Crollius H."/>
            <person name="Guiguen Y."/>
        </authorList>
    </citation>
    <scope>NUCLEOTIDE SEQUENCE [LARGE SCALE GENOMIC DNA]</scope>
</reference>
<name>A0A060XKK5_ONCMY</name>
<accession>A0A060XKK5</accession>
<comment type="catalytic activity">
    <reaction evidence="3">
        <text>a very long-chain fatty acid + ATP + CoA = a very long-chain fatty acyl-CoA + AMP + diphosphate</text>
        <dbReference type="Rhea" id="RHEA:54536"/>
        <dbReference type="ChEBI" id="CHEBI:30616"/>
        <dbReference type="ChEBI" id="CHEBI:33019"/>
        <dbReference type="ChEBI" id="CHEBI:57287"/>
        <dbReference type="ChEBI" id="CHEBI:58950"/>
        <dbReference type="ChEBI" id="CHEBI:138261"/>
        <dbReference type="ChEBI" id="CHEBI:456215"/>
    </reaction>
    <physiologicalReaction direction="left-to-right" evidence="3">
        <dbReference type="Rhea" id="RHEA:54537"/>
    </physiologicalReaction>
</comment>
<dbReference type="Pfam" id="PF00501">
    <property type="entry name" value="AMP-binding"/>
    <property type="match status" value="1"/>
</dbReference>
<dbReference type="PANTHER" id="PTHR43107:SF11">
    <property type="entry name" value="LONG-CHAIN FATTY ACID TRANSPORT PROTEIN 4"/>
    <property type="match status" value="1"/>
</dbReference>
<proteinExistence type="inferred from homology"/>